<reference evidence="6 7" key="1">
    <citation type="journal article" date="2021" name="Elife">
        <title>Chloroplast acquisition without the gene transfer in kleptoplastic sea slugs, Plakobranchus ocellatus.</title>
        <authorList>
            <person name="Maeda T."/>
            <person name="Takahashi S."/>
            <person name="Yoshida T."/>
            <person name="Shimamura S."/>
            <person name="Takaki Y."/>
            <person name="Nagai Y."/>
            <person name="Toyoda A."/>
            <person name="Suzuki Y."/>
            <person name="Arimoto A."/>
            <person name="Ishii H."/>
            <person name="Satoh N."/>
            <person name="Nishiyama T."/>
            <person name="Hasebe M."/>
            <person name="Maruyama T."/>
            <person name="Minagawa J."/>
            <person name="Obokata J."/>
            <person name="Shigenobu S."/>
        </authorList>
    </citation>
    <scope>NUCLEOTIDE SEQUENCE [LARGE SCALE GENOMIC DNA]</scope>
</reference>
<evidence type="ECO:0000259" key="5">
    <source>
        <dbReference type="Pfam" id="PF25894"/>
    </source>
</evidence>
<dbReference type="InterPro" id="IPR058839">
    <property type="entry name" value="WHD_HELB"/>
</dbReference>
<dbReference type="EMBL" id="BLXT01003538">
    <property type="protein sequence ID" value="GFO01670.1"/>
    <property type="molecule type" value="Genomic_DNA"/>
</dbReference>
<proteinExistence type="predicted"/>
<feature type="region of interest" description="Disordered" evidence="3">
    <location>
        <begin position="1588"/>
        <end position="1610"/>
    </location>
</feature>
<name>A0AAV4A2N6_9GAST</name>
<comment type="caution">
    <text evidence="6">The sequence shown here is derived from an EMBL/GenBank/DDBJ whole genome shotgun (WGS) entry which is preliminary data.</text>
</comment>
<dbReference type="InterPro" id="IPR050534">
    <property type="entry name" value="Coronavir_polyprotein_1ab"/>
</dbReference>
<keyword evidence="6" id="KW-0378">Hydrolase</keyword>
<feature type="region of interest" description="Disordered" evidence="3">
    <location>
        <begin position="955"/>
        <end position="978"/>
    </location>
</feature>
<keyword evidence="6" id="KW-0347">Helicase</keyword>
<feature type="compositionally biased region" description="Polar residues" evidence="3">
    <location>
        <begin position="627"/>
        <end position="638"/>
    </location>
</feature>
<feature type="region of interest" description="Disordered" evidence="3">
    <location>
        <begin position="265"/>
        <end position="289"/>
    </location>
</feature>
<keyword evidence="7" id="KW-1185">Reference proteome</keyword>
<feature type="region of interest" description="Disordered" evidence="3">
    <location>
        <begin position="1405"/>
        <end position="1440"/>
    </location>
</feature>
<feature type="domain" description="DNA helicase B winged helix" evidence="5">
    <location>
        <begin position="291"/>
        <end position="399"/>
    </location>
</feature>
<accession>A0AAV4A2N6</accession>
<feature type="region of interest" description="Disordered" evidence="3">
    <location>
        <begin position="598"/>
        <end position="638"/>
    </location>
</feature>
<dbReference type="CDD" id="cd18809">
    <property type="entry name" value="SF1_C_RecD"/>
    <property type="match status" value="1"/>
</dbReference>
<organism evidence="6 7">
    <name type="scientific">Plakobranchus ocellatus</name>
    <dbReference type="NCBI Taxonomy" id="259542"/>
    <lineage>
        <taxon>Eukaryota</taxon>
        <taxon>Metazoa</taxon>
        <taxon>Spiralia</taxon>
        <taxon>Lophotrochozoa</taxon>
        <taxon>Mollusca</taxon>
        <taxon>Gastropoda</taxon>
        <taxon>Heterobranchia</taxon>
        <taxon>Euthyneura</taxon>
        <taxon>Panpulmonata</taxon>
        <taxon>Sacoglossa</taxon>
        <taxon>Placobranchoidea</taxon>
        <taxon>Plakobranchidae</taxon>
        <taxon>Plakobranchus</taxon>
    </lineage>
</organism>
<feature type="compositionally biased region" description="Basic and acidic residues" evidence="3">
    <location>
        <begin position="1405"/>
        <end position="1423"/>
    </location>
</feature>
<dbReference type="Pfam" id="PF13538">
    <property type="entry name" value="UvrD_C_2"/>
    <property type="match status" value="1"/>
</dbReference>
<dbReference type="GO" id="GO:0005524">
    <property type="term" value="F:ATP binding"/>
    <property type="evidence" value="ECO:0007669"/>
    <property type="project" value="UniProtKB-KW"/>
</dbReference>
<keyword evidence="2" id="KW-0067">ATP-binding</keyword>
<feature type="region of interest" description="Disordered" evidence="3">
    <location>
        <begin position="1023"/>
        <end position="1045"/>
    </location>
</feature>
<dbReference type="PANTHER" id="PTHR43788">
    <property type="entry name" value="DNA2/NAM7 HELICASE FAMILY MEMBER"/>
    <property type="match status" value="1"/>
</dbReference>
<feature type="compositionally biased region" description="Basic and acidic residues" evidence="3">
    <location>
        <begin position="612"/>
        <end position="626"/>
    </location>
</feature>
<gene>
    <name evidence="6" type="ORF">PoB_002817500</name>
</gene>
<evidence type="ECO:0000313" key="6">
    <source>
        <dbReference type="EMBL" id="GFO01670.1"/>
    </source>
</evidence>
<evidence type="ECO:0000313" key="7">
    <source>
        <dbReference type="Proteomes" id="UP000735302"/>
    </source>
</evidence>
<dbReference type="Pfam" id="PF25894">
    <property type="entry name" value="WHD_HELB"/>
    <property type="match status" value="1"/>
</dbReference>
<evidence type="ECO:0000256" key="2">
    <source>
        <dbReference type="ARBA" id="ARBA00022840"/>
    </source>
</evidence>
<feature type="domain" description="UvrD-like helicase C-terminal" evidence="4">
    <location>
        <begin position="1129"/>
        <end position="1175"/>
    </location>
</feature>
<evidence type="ECO:0000256" key="1">
    <source>
        <dbReference type="ARBA" id="ARBA00022741"/>
    </source>
</evidence>
<feature type="compositionally biased region" description="Polar residues" evidence="3">
    <location>
        <begin position="598"/>
        <end position="608"/>
    </location>
</feature>
<dbReference type="PANTHER" id="PTHR43788:SF6">
    <property type="entry name" value="DNA HELICASE B"/>
    <property type="match status" value="1"/>
</dbReference>
<feature type="region of interest" description="Disordered" evidence="3">
    <location>
        <begin position="1496"/>
        <end position="1564"/>
    </location>
</feature>
<dbReference type="Pfam" id="PF13604">
    <property type="entry name" value="AAA_30"/>
    <property type="match status" value="1"/>
</dbReference>
<feature type="compositionally biased region" description="Polar residues" evidence="3">
    <location>
        <begin position="1497"/>
        <end position="1507"/>
    </location>
</feature>
<feature type="compositionally biased region" description="Basic and acidic residues" evidence="3">
    <location>
        <begin position="1023"/>
        <end position="1036"/>
    </location>
</feature>
<dbReference type="InterPro" id="IPR027785">
    <property type="entry name" value="UvrD-like_helicase_C"/>
</dbReference>
<keyword evidence="1" id="KW-0547">Nucleotide-binding</keyword>
<feature type="compositionally biased region" description="Basic and acidic residues" evidence="3">
    <location>
        <begin position="1588"/>
        <end position="1597"/>
    </location>
</feature>
<sequence>MASKSTSNQKPHPDLLKGYKEVTGTFIVPHRSLEATANDSSDDEDAEEGDVFLDYRDMHAGENMVRARVPSQSREELKDTAGKKHVCHGRFLMTQPYWEVTVKMNRTYLRSAPVYCLKSDWGAKSMNMVNIFLSDCLKALKKDDLENGTKACFESFCRNSGLHDCLTFAELEEILTLYTEKERSEGCWLKHSPQSRGGGLRPEDHSAYIKNHVLESELGSTVLAAASFPKLVKTLSGLFPYTFPQILFKLNKQCRKLQERYGEKVCDEDDVDEENQPKNPQKKLTPLQKADAMAQKSPWEFCFREIIIRNLHLDGIEASLQTYRDAGFLLITPQREKDAIYIYDVLKTDAKREGHMYMPFKILRGYYHFRKLDYQINGLKRWKLALDYLDTSGVVKREDFGGDTSIFIMRNWQAEVDSAEAVNQILNRHQREPFVWDVDMQSAEFKSMVTDEDQLKASVLICSTPVVVMSGRGGCGKTTVITQLLKHLCNRERNRLEDEERKKLNNAQQACETQLNDQKENSTWVDSVDEISSIKTETPNSVETLPFEVDCMTATKTPNKNRLGLENSLSGLSLSNHESKEGNEDGCELSAVSGKQMSEANNASTSECRASPSKDDPRHTPVEGHATEQSSKQGQTKAQLLKKELVGDLLKILGQCRDKDDPKLDEFKSKILLTAPTGKAARLLGCKAGFPSATLHSVLTSWQVFLQAGNAEGSWRYEQVETLVVDECSLVSVRLFANVAKILLTQANLRKLVLLGDVRQLPSIEPGDFLKDLFGTLSKLPVQAGETAVKPGQFSLAVELRHNHRSESELIVSNAELISSMKFPDFDSTRNFHMVKTQQCGDGGDNERDQAIRQLLKTKPDLSSHVNSQFVAFRNAHCLAINELCCRFYNNHSIKKPSQSGKKEKYDFRIGDKICLGKNNQVMSKHQVYLDKYRAEFPQLSEALNEEENRLKEALKKKADREEQGGSRSDHSPCSAAWLGAGQGEEMKDGLDVSKGGLDAYSVLGLLDQNDETFDTTISEMRESERARQAEKEARRQRARQQQQRWRQKWQGRSLKKDAIALLGKSSEKLCNGEVFFIMDEFEQFENDGNSGGVARPVTYFVLSDRDPELPRVVCVPVKQLRRECKMRHSWVRTIHTYQGSESDTVVYVVGPAIPQTWQHVYTAVTRGRKSVYVVGDQEQLHKAITRRDMPRRTRLRHRLSEKLTGQAVCVEMCQQEFLKRQSLVAGQMVKDEHPGLDEDEHLDFFDSDNTWFDLTISQKKHLTTEKISADLTSSTNLAGEKEQSFVGAQAKTDDLHKPEVKLVQTGAMEEGDSSKTCGNFWSAIHKSVELNWSSTSEEEEESIFAPLARYKKKQKVISQRQQRQRLFEAGDEIKIEEESSDDDLTPLPLTQLLGIEENLSCCKDESKQARESKSTVNERESRSASYDRGPSTSAVPSCVSEKVGSQRVAQQMLPSVSCEMQDNAIQSTKISTHLSLSSDVILNGLSKASPHLYSPQVETDTRNNSAADIRTPPKHSPAFPHVSPTEGDRSLPASSWRTPVKRSPMQRGPHEDDPEFGKLVSPPKMQRCVGSPFLKSFSDSLTFDAGKDCSDNHLDSVQEESPLHVKRKL</sequence>
<evidence type="ECO:0000259" key="4">
    <source>
        <dbReference type="Pfam" id="PF13538"/>
    </source>
</evidence>
<dbReference type="SUPFAM" id="SSF52540">
    <property type="entry name" value="P-loop containing nucleoside triphosphate hydrolases"/>
    <property type="match status" value="2"/>
</dbReference>
<evidence type="ECO:0000256" key="3">
    <source>
        <dbReference type="SAM" id="MobiDB-lite"/>
    </source>
</evidence>
<dbReference type="Proteomes" id="UP000735302">
    <property type="component" value="Unassembled WGS sequence"/>
</dbReference>
<dbReference type="Gene3D" id="2.30.30.940">
    <property type="match status" value="2"/>
</dbReference>
<feature type="compositionally biased region" description="Basic and acidic residues" evidence="3">
    <location>
        <begin position="955"/>
        <end position="971"/>
    </location>
</feature>
<dbReference type="InterPro" id="IPR027417">
    <property type="entry name" value="P-loop_NTPase"/>
</dbReference>
<dbReference type="GO" id="GO:0003678">
    <property type="term" value="F:DNA helicase activity"/>
    <property type="evidence" value="ECO:0007669"/>
    <property type="project" value="UniProtKB-ARBA"/>
</dbReference>
<protein>
    <submittedName>
        <fullName evidence="6">Helicase (DNA) b</fullName>
    </submittedName>
</protein>
<dbReference type="Gene3D" id="3.40.50.300">
    <property type="entry name" value="P-loop containing nucleotide triphosphate hydrolases"/>
    <property type="match status" value="4"/>
</dbReference>